<dbReference type="PANTHER" id="PTHR48081:SF8">
    <property type="entry name" value="ALPHA_BETA HYDROLASE FOLD-3 DOMAIN-CONTAINING PROTEIN-RELATED"/>
    <property type="match status" value="1"/>
</dbReference>
<keyword evidence="5" id="KW-1185">Reference proteome</keyword>
<evidence type="ECO:0000313" key="5">
    <source>
        <dbReference type="Proteomes" id="UP000326202"/>
    </source>
</evidence>
<evidence type="ECO:0000313" key="4">
    <source>
        <dbReference type="EMBL" id="QEX18725.1"/>
    </source>
</evidence>
<dbReference type="Gene3D" id="3.40.50.1820">
    <property type="entry name" value="alpha/beta hydrolase"/>
    <property type="match status" value="1"/>
</dbReference>
<dbReference type="EMBL" id="CP042906">
    <property type="protein sequence ID" value="QEX18725.1"/>
    <property type="molecule type" value="Genomic_DNA"/>
</dbReference>
<dbReference type="PROSITE" id="PS01173">
    <property type="entry name" value="LIPASE_GDXG_HIS"/>
    <property type="match status" value="1"/>
</dbReference>
<dbReference type="InterPro" id="IPR029058">
    <property type="entry name" value="AB_hydrolase_fold"/>
</dbReference>
<dbReference type="Proteomes" id="UP000326202">
    <property type="component" value="Chromosome"/>
</dbReference>
<organism evidence="4 5">
    <name type="scientific">Hypericibacter terrae</name>
    <dbReference type="NCBI Taxonomy" id="2602015"/>
    <lineage>
        <taxon>Bacteria</taxon>
        <taxon>Pseudomonadati</taxon>
        <taxon>Pseudomonadota</taxon>
        <taxon>Alphaproteobacteria</taxon>
        <taxon>Rhodospirillales</taxon>
        <taxon>Dongiaceae</taxon>
        <taxon>Hypericibacter</taxon>
    </lineage>
</organism>
<dbReference type="AlphaFoldDB" id="A0A5J6MPY9"/>
<evidence type="ECO:0000259" key="3">
    <source>
        <dbReference type="Pfam" id="PF07859"/>
    </source>
</evidence>
<feature type="domain" description="Alpha/beta hydrolase fold-3" evidence="3">
    <location>
        <begin position="84"/>
        <end position="288"/>
    </location>
</feature>
<dbReference type="RefSeq" id="WP_151178852.1">
    <property type="nucleotide sequence ID" value="NZ_CP042906.1"/>
</dbReference>
<dbReference type="InterPro" id="IPR050300">
    <property type="entry name" value="GDXG_lipolytic_enzyme"/>
</dbReference>
<accession>A0A5J6MPY9</accession>
<proteinExistence type="inferred from homology"/>
<dbReference type="OrthoDB" id="9806180at2"/>
<protein>
    <submittedName>
        <fullName evidence="4">Acetyl esterase</fullName>
    </submittedName>
</protein>
<dbReference type="InterPro" id="IPR002168">
    <property type="entry name" value="Lipase_GDXG_HIS_AS"/>
</dbReference>
<dbReference type="Pfam" id="PF07859">
    <property type="entry name" value="Abhydrolase_3"/>
    <property type="match status" value="1"/>
</dbReference>
<gene>
    <name evidence="4" type="primary">aes</name>
    <name evidence="4" type="ORF">FRZ44_40350</name>
</gene>
<dbReference type="InterPro" id="IPR013094">
    <property type="entry name" value="AB_hydrolase_3"/>
</dbReference>
<dbReference type="PANTHER" id="PTHR48081">
    <property type="entry name" value="AB HYDROLASE SUPERFAMILY PROTEIN C4A8.06C"/>
    <property type="match status" value="1"/>
</dbReference>
<evidence type="ECO:0000256" key="1">
    <source>
        <dbReference type="ARBA" id="ARBA00010515"/>
    </source>
</evidence>
<keyword evidence="2" id="KW-0378">Hydrolase</keyword>
<sequence length="313" mass="34126">MDIRARLDPEMLAALAESQRLYGGETFDLQDLPAAREVYARERRFWNSDGPALAEVRDFSIPGPYGAVPLRLYRPATEGLLPALVYLHGGGYVLGDLNTHDRIMRLFAVRSGAAVVGVDYRLAPEHKFPVQLEEIAAALDWLADEGRSAGIDAARLALGGDSAGAHLSLGTAIAFKGRSPRISGMLLYYGSFGLGDSLSMRVCANDLDGVKPSDLAFYRNAYLRGPRDREDQRLDCLSADLAGLPPAYVLALELDTLRDDSLALVELLTRAGVACRLTRHDGVLHGYLHYSRVIPKAMQAIEEGATALRGWLF</sequence>
<evidence type="ECO:0000256" key="2">
    <source>
        <dbReference type="ARBA" id="ARBA00022801"/>
    </source>
</evidence>
<dbReference type="GO" id="GO:0016787">
    <property type="term" value="F:hydrolase activity"/>
    <property type="evidence" value="ECO:0007669"/>
    <property type="project" value="UniProtKB-KW"/>
</dbReference>
<reference evidence="4 5" key="1">
    <citation type="submission" date="2019-08" db="EMBL/GenBank/DDBJ databases">
        <title>Hyperibacter terrae gen. nov., sp. nov. and Hyperibacter viscosus sp. nov., two new members in the family Rhodospirillaceae isolated from the rhizosphere of Hypericum perforatum.</title>
        <authorList>
            <person name="Noviana Z."/>
        </authorList>
    </citation>
    <scope>NUCLEOTIDE SEQUENCE [LARGE SCALE GENOMIC DNA]</scope>
    <source>
        <strain evidence="4 5">R5913</strain>
    </source>
</reference>
<comment type="similarity">
    <text evidence="1">Belongs to the 'GDXG' lipolytic enzyme family.</text>
</comment>
<dbReference type="SUPFAM" id="SSF53474">
    <property type="entry name" value="alpha/beta-Hydrolases"/>
    <property type="match status" value="1"/>
</dbReference>
<name>A0A5J6MPY9_9PROT</name>
<dbReference type="KEGG" id="htq:FRZ44_40350"/>